<dbReference type="GO" id="GO:0042292">
    <property type="term" value="F:URM1 activating enzyme activity"/>
    <property type="evidence" value="ECO:0007669"/>
    <property type="project" value="TreeGrafter"/>
</dbReference>
<evidence type="ECO:0000313" key="3">
    <source>
        <dbReference type="EMBL" id="EGB04187.1"/>
    </source>
</evidence>
<dbReference type="EMBL" id="GL833155">
    <property type="protein sequence ID" value="EGB04187.1"/>
    <property type="molecule type" value="Genomic_DNA"/>
</dbReference>
<protein>
    <recommendedName>
        <fullName evidence="2">Rhodanese domain-containing protein</fullName>
    </recommendedName>
</protein>
<accession>F0YL27</accession>
<dbReference type="GeneID" id="20222513"/>
<dbReference type="SMART" id="SM00450">
    <property type="entry name" value="RHOD"/>
    <property type="match status" value="1"/>
</dbReference>
<dbReference type="PANTHER" id="PTHR10953:SF102">
    <property type="entry name" value="ADENYLYLTRANSFERASE AND SULFURTRANSFERASE MOCS3"/>
    <property type="match status" value="1"/>
</dbReference>
<evidence type="ECO:0000256" key="1">
    <source>
        <dbReference type="ARBA" id="ARBA00009919"/>
    </source>
</evidence>
<dbReference type="RefSeq" id="XP_009041172.1">
    <property type="nucleotide sequence ID" value="XM_009042924.1"/>
</dbReference>
<dbReference type="InterPro" id="IPR045886">
    <property type="entry name" value="ThiF/MoeB/HesA"/>
</dbReference>
<dbReference type="AlphaFoldDB" id="F0YL27"/>
<reference evidence="3 4" key="1">
    <citation type="journal article" date="2011" name="Proc. Natl. Acad. Sci. U.S.A.">
        <title>Niche of harmful alga Aureococcus anophagefferens revealed through ecogenomics.</title>
        <authorList>
            <person name="Gobler C.J."/>
            <person name="Berry D.L."/>
            <person name="Dyhrman S.T."/>
            <person name="Wilhelm S.W."/>
            <person name="Salamov A."/>
            <person name="Lobanov A.V."/>
            <person name="Zhang Y."/>
            <person name="Collier J.L."/>
            <person name="Wurch L.L."/>
            <person name="Kustka A.B."/>
            <person name="Dill B.D."/>
            <person name="Shah M."/>
            <person name="VerBerkmoes N.C."/>
            <person name="Kuo A."/>
            <person name="Terry A."/>
            <person name="Pangilinan J."/>
            <person name="Lindquist E.A."/>
            <person name="Lucas S."/>
            <person name="Paulsen I.T."/>
            <person name="Hattenrath-Lehmann T.K."/>
            <person name="Talmage S.C."/>
            <person name="Walker E.A."/>
            <person name="Koch F."/>
            <person name="Burson A.M."/>
            <person name="Marcoval M.A."/>
            <person name="Tang Y.Z."/>
            <person name="Lecleir G.R."/>
            <person name="Coyne K.J."/>
            <person name="Berg G.M."/>
            <person name="Bertrand E.M."/>
            <person name="Saito M.A."/>
            <person name="Gladyshev V.N."/>
            <person name="Grigoriev I.V."/>
        </authorList>
    </citation>
    <scope>NUCLEOTIDE SEQUENCE [LARGE SCALE GENOMIC DNA]</scope>
    <source>
        <strain evidence="4">CCMP 1984</strain>
    </source>
</reference>
<feature type="domain" description="Rhodanese" evidence="2">
    <location>
        <begin position="304"/>
        <end position="401"/>
    </location>
</feature>
<name>F0YL27_AURAN</name>
<dbReference type="GO" id="GO:0004792">
    <property type="term" value="F:thiosulfate-cyanide sulfurtransferase activity"/>
    <property type="evidence" value="ECO:0007669"/>
    <property type="project" value="TreeGrafter"/>
</dbReference>
<dbReference type="Gene3D" id="3.40.50.720">
    <property type="entry name" value="NAD(P)-binding Rossmann-like Domain"/>
    <property type="match status" value="1"/>
</dbReference>
<dbReference type="CDD" id="cd00757">
    <property type="entry name" value="ThiF_MoeB_HesA_family"/>
    <property type="match status" value="1"/>
</dbReference>
<dbReference type="InParanoid" id="F0YL27"/>
<dbReference type="SUPFAM" id="SSF69572">
    <property type="entry name" value="Activating enzymes of the ubiquitin-like proteins"/>
    <property type="match status" value="1"/>
</dbReference>
<gene>
    <name evidence="3" type="ORF">AURANDRAFT_55300</name>
</gene>
<dbReference type="InterPro" id="IPR000594">
    <property type="entry name" value="ThiF_NAD_FAD-bd"/>
</dbReference>
<dbReference type="FunFam" id="3.40.50.720:FF:000080">
    <property type="entry name" value="Thiazole biosynthesis adenylyltransferase ThiF"/>
    <property type="match status" value="1"/>
</dbReference>
<organism evidence="4">
    <name type="scientific">Aureococcus anophagefferens</name>
    <name type="common">Harmful bloom alga</name>
    <dbReference type="NCBI Taxonomy" id="44056"/>
    <lineage>
        <taxon>Eukaryota</taxon>
        <taxon>Sar</taxon>
        <taxon>Stramenopiles</taxon>
        <taxon>Ochrophyta</taxon>
        <taxon>Pelagophyceae</taxon>
        <taxon>Pelagomonadales</taxon>
        <taxon>Pelagomonadaceae</taxon>
        <taxon>Aureococcus</taxon>
    </lineage>
</organism>
<dbReference type="InterPro" id="IPR036873">
    <property type="entry name" value="Rhodanese-like_dom_sf"/>
</dbReference>
<dbReference type="GO" id="GO:0016779">
    <property type="term" value="F:nucleotidyltransferase activity"/>
    <property type="evidence" value="ECO:0007669"/>
    <property type="project" value="TreeGrafter"/>
</dbReference>
<dbReference type="PANTHER" id="PTHR10953">
    <property type="entry name" value="UBIQUITIN-ACTIVATING ENZYME E1"/>
    <property type="match status" value="1"/>
</dbReference>
<dbReference type="PROSITE" id="PS50206">
    <property type="entry name" value="RHODANESE_3"/>
    <property type="match status" value="1"/>
</dbReference>
<sequence>MIPQGGSSRYSRQLLIHGAASQAKLQSSSVLVVGAGALGCGCLPYLVGAGVGQITVCDGDVVELSNLHRQVLFCELDIGRNKAEVAAERLRLLNSDVLISAVAQHCGFRERTVMLVESHDIVADCSDNVGTRYLLNDVCFLGGKTLVVAAALGTEGSLARWNYEDGPCFRCVSPTPSHHESRRKCTDHGVLGPIPGALGALQALDVLRCLADMGDNGSSVLRIFDGLSLRPFGLPQRRRNCALCGDNPSLISLADSERWARNQGLSVDSNYQMCHFGAFPVPPLAPLPRHNEATALDLKAALQSSRPCVILDVRDSIQFTICKLPGALSLPLRGILEQPVVTTTKVRDASSSHNPDLFVLCRRGIDSRFATQILIKLGFRNVRNVTGGLDAWRREADPTFPVY</sequence>
<evidence type="ECO:0000313" key="4">
    <source>
        <dbReference type="Proteomes" id="UP000002729"/>
    </source>
</evidence>
<dbReference type="GO" id="GO:0005737">
    <property type="term" value="C:cytoplasm"/>
    <property type="evidence" value="ECO:0007669"/>
    <property type="project" value="TreeGrafter"/>
</dbReference>
<dbReference type="Proteomes" id="UP000002729">
    <property type="component" value="Unassembled WGS sequence"/>
</dbReference>
<dbReference type="Pfam" id="PF00581">
    <property type="entry name" value="Rhodanese"/>
    <property type="match status" value="1"/>
</dbReference>
<dbReference type="KEGG" id="aaf:AURANDRAFT_55300"/>
<dbReference type="OMA" id="IPDVGMD"/>
<dbReference type="Gene3D" id="3.40.250.10">
    <property type="entry name" value="Rhodanese-like domain"/>
    <property type="match status" value="1"/>
</dbReference>
<dbReference type="InterPro" id="IPR035985">
    <property type="entry name" value="Ubiquitin-activating_enz"/>
</dbReference>
<dbReference type="InterPro" id="IPR001763">
    <property type="entry name" value="Rhodanese-like_dom"/>
</dbReference>
<dbReference type="eggNOG" id="KOG2017">
    <property type="taxonomic scope" value="Eukaryota"/>
</dbReference>
<dbReference type="GO" id="GO:0002143">
    <property type="term" value="P:tRNA wobble position uridine thiolation"/>
    <property type="evidence" value="ECO:0007669"/>
    <property type="project" value="TreeGrafter"/>
</dbReference>
<dbReference type="Pfam" id="PF00899">
    <property type="entry name" value="ThiF"/>
    <property type="match status" value="1"/>
</dbReference>
<evidence type="ECO:0000259" key="2">
    <source>
        <dbReference type="PROSITE" id="PS50206"/>
    </source>
</evidence>
<comment type="similarity">
    <text evidence="1">Belongs to the HesA/MoeB/ThiF family.</text>
</comment>
<proteinExistence type="inferred from homology"/>
<dbReference type="OrthoDB" id="10261062at2759"/>
<keyword evidence="4" id="KW-1185">Reference proteome</keyword>
<dbReference type="GO" id="GO:0032447">
    <property type="term" value="P:protein urmylation"/>
    <property type="evidence" value="ECO:0007669"/>
    <property type="project" value="TreeGrafter"/>
</dbReference>